<feature type="region of interest" description="Disordered" evidence="1">
    <location>
        <begin position="141"/>
        <end position="160"/>
    </location>
</feature>
<name>A0A7S3P6Y8_9STRA</name>
<evidence type="ECO:0000256" key="1">
    <source>
        <dbReference type="SAM" id="MobiDB-lite"/>
    </source>
</evidence>
<gene>
    <name evidence="2" type="ORF">ACOF00016_LOCUS14120</name>
</gene>
<protein>
    <submittedName>
        <fullName evidence="2">Uncharacterized protein</fullName>
    </submittedName>
</protein>
<feature type="compositionally biased region" description="Basic and acidic residues" evidence="1">
    <location>
        <begin position="330"/>
        <end position="344"/>
    </location>
</feature>
<feature type="region of interest" description="Disordered" evidence="1">
    <location>
        <begin position="330"/>
        <end position="387"/>
    </location>
</feature>
<evidence type="ECO:0000313" key="2">
    <source>
        <dbReference type="EMBL" id="CAE0417188.1"/>
    </source>
</evidence>
<proteinExistence type="predicted"/>
<reference evidence="2" key="1">
    <citation type="submission" date="2021-01" db="EMBL/GenBank/DDBJ databases">
        <authorList>
            <person name="Corre E."/>
            <person name="Pelletier E."/>
            <person name="Niang G."/>
            <person name="Scheremetjew M."/>
            <person name="Finn R."/>
            <person name="Kale V."/>
            <person name="Holt S."/>
            <person name="Cochrane G."/>
            <person name="Meng A."/>
            <person name="Brown T."/>
            <person name="Cohen L."/>
        </authorList>
    </citation>
    <scope>NUCLEOTIDE SEQUENCE</scope>
    <source>
        <strain evidence="2">CCMP127</strain>
    </source>
</reference>
<sequence>MNREIQLMLVPEPGKPAQALATLRVVDPSPTASKVWEEVHKHSKTVVLEGYTRDAWAWKPGATAWTSLVVESRDGKKKLPGFNKYLKDRQKCAYGRFLLGGTTGIWVVSYVQKPTGHEDRMESRICLDLTKIPGCTLSAAPPKATRAPPPPTAATAAGAPVRKRSGAGLLGKLVGAQKKTNSHVAVAKAPRPVAVAPEATTTGGIPVEQKTAVNVLAEFRNEMEQKMMDFDISAESEFKVPLSLSKYTAGLSEADLPKVTMEILKYMVYEAAEEVNEEWISHKEPSEFMDEVTIVVYKEGCAPPEVLEEMNKAELPEEAKAQQRALQNERQRQISAAERKRDQELELGAHSAFADDEDDGVAALNANKRDRRTLEDYEREKKKSRSS</sequence>
<feature type="compositionally biased region" description="Basic and acidic residues" evidence="1">
    <location>
        <begin position="372"/>
        <end position="381"/>
    </location>
</feature>
<dbReference type="AlphaFoldDB" id="A0A7S3P6Y8"/>
<organism evidence="2">
    <name type="scientific">Amphora coffeiformis</name>
    <dbReference type="NCBI Taxonomy" id="265554"/>
    <lineage>
        <taxon>Eukaryota</taxon>
        <taxon>Sar</taxon>
        <taxon>Stramenopiles</taxon>
        <taxon>Ochrophyta</taxon>
        <taxon>Bacillariophyta</taxon>
        <taxon>Bacillariophyceae</taxon>
        <taxon>Bacillariophycidae</taxon>
        <taxon>Thalassiophysales</taxon>
        <taxon>Catenulaceae</taxon>
        <taxon>Amphora</taxon>
    </lineage>
</organism>
<accession>A0A7S3P6Y8</accession>
<dbReference type="EMBL" id="HBIM01018411">
    <property type="protein sequence ID" value="CAE0417188.1"/>
    <property type="molecule type" value="Transcribed_RNA"/>
</dbReference>